<dbReference type="Proteomes" id="UP000467130">
    <property type="component" value="Chromosome"/>
</dbReference>
<feature type="region of interest" description="Disordered" evidence="1">
    <location>
        <begin position="1"/>
        <end position="22"/>
    </location>
</feature>
<proteinExistence type="predicted"/>
<protein>
    <submittedName>
        <fullName evidence="2">Uncharacterized protein</fullName>
    </submittedName>
</protein>
<reference evidence="2 3" key="1">
    <citation type="journal article" date="2019" name="Emerg. Microbes Infect.">
        <title>Comprehensive subspecies identification of 175 nontuberculous mycobacteria species based on 7547 genomic profiles.</title>
        <authorList>
            <person name="Matsumoto Y."/>
            <person name="Kinjo T."/>
            <person name="Motooka D."/>
            <person name="Nabeya D."/>
            <person name="Jung N."/>
            <person name="Uechi K."/>
            <person name="Horii T."/>
            <person name="Iida T."/>
            <person name="Fujita J."/>
            <person name="Nakamura S."/>
        </authorList>
    </citation>
    <scope>NUCLEOTIDE SEQUENCE [LARGE SCALE GENOMIC DNA]</scope>
    <source>
        <strain evidence="2 3">JCM 17783</strain>
    </source>
</reference>
<dbReference type="EMBL" id="AP022587">
    <property type="protein sequence ID" value="BBY23671.1"/>
    <property type="molecule type" value="Genomic_DNA"/>
</dbReference>
<dbReference type="KEGG" id="msto:MSTO_38760"/>
<keyword evidence="3" id="KW-1185">Reference proteome</keyword>
<dbReference type="AlphaFoldDB" id="A0A7I7QBX9"/>
<gene>
    <name evidence="2" type="ORF">MSTO_38760</name>
</gene>
<accession>A0A7I7QBX9</accession>
<evidence type="ECO:0000313" key="2">
    <source>
        <dbReference type="EMBL" id="BBY23671.1"/>
    </source>
</evidence>
<sequence>MHDEAGRVTGAGIQDSGALRDEGGFQSSTYGKFCQDRADVVFHRPDAGEQCRGDLAVGLAARKEMQYVDLAIGKVSDFSHSRPIYWVVEVSRDDLRSDLL</sequence>
<organism evidence="2 3">
    <name type="scientific">Mycobacterium stomatepiae</name>
    <dbReference type="NCBI Taxonomy" id="470076"/>
    <lineage>
        <taxon>Bacteria</taxon>
        <taxon>Bacillati</taxon>
        <taxon>Actinomycetota</taxon>
        <taxon>Actinomycetes</taxon>
        <taxon>Mycobacteriales</taxon>
        <taxon>Mycobacteriaceae</taxon>
        <taxon>Mycobacterium</taxon>
        <taxon>Mycobacterium simiae complex</taxon>
    </lineage>
</organism>
<name>A0A7I7QBX9_9MYCO</name>
<evidence type="ECO:0000256" key="1">
    <source>
        <dbReference type="SAM" id="MobiDB-lite"/>
    </source>
</evidence>
<evidence type="ECO:0000313" key="3">
    <source>
        <dbReference type="Proteomes" id="UP000467130"/>
    </source>
</evidence>